<feature type="region of interest" description="Disordered" evidence="1">
    <location>
        <begin position="261"/>
        <end position="283"/>
    </location>
</feature>
<dbReference type="EMBL" id="CAMXCT010000099">
    <property type="protein sequence ID" value="CAI3973803.1"/>
    <property type="molecule type" value="Genomic_DNA"/>
</dbReference>
<comment type="caution">
    <text evidence="2">The sequence shown here is derived from an EMBL/GenBank/DDBJ whole genome shotgun (WGS) entry which is preliminary data.</text>
</comment>
<accession>A0A9P1FF19</accession>
<dbReference type="Gene3D" id="3.40.50.1240">
    <property type="entry name" value="Phosphoglycerate mutase-like"/>
    <property type="match status" value="1"/>
</dbReference>
<name>A0A9P1FF19_9DINO</name>
<feature type="compositionally biased region" description="Polar residues" evidence="1">
    <location>
        <begin position="533"/>
        <end position="549"/>
    </location>
</feature>
<evidence type="ECO:0000313" key="2">
    <source>
        <dbReference type="EMBL" id="CAI3973803.1"/>
    </source>
</evidence>
<dbReference type="Pfam" id="PF00300">
    <property type="entry name" value="His_Phos_1"/>
    <property type="match status" value="1"/>
</dbReference>
<dbReference type="InterPro" id="IPR013078">
    <property type="entry name" value="His_Pase_superF_clade-1"/>
</dbReference>
<sequence>MTELNSCPLDELLQLGLNANAAQRIIDHRPFGHMDEVMDVLADVDAKDLLAAACVQPCWVVLNNERTLQCYENVKLHLPGGADNVQHAWFGVPSEEGKGADCTEAVQKLRRENRAVIVSPVALGCDPAPCVFKQFRVQLRDPSGFRAEEPRQLRQWKTLDEVPSAPEGKWVAFIRHAQAGHNVDHALTQTRDTHLTEEGIAQALRAHEGLPGDTMSKAQVIFTSPLTRAMQTSGLIRGPCCVPVHLEPLITERWSAPCDEGTPASELRRDVDAPPPGLEQKSSWEGWDSLEERWWPLCGEDQWARADEFLAKARAMPFDRLVFVGHGGFWETVLPLDQWSCRETPWREVVRRRRTEAKVEAKVDAHWRKRTETPSTRCPSRAVQQSPQLRTPSPDAFVASKAPSPVPMDAIQSPSRRLGPSQWSWLLTHQGDRDCMASLMSDASCVLAERYSEPSAVLQDPADEHSARHAETMEGLRVASMVMGEKARGPVTLGIRVKAVQRLAVASALRQLVHLPAGRQQEDQEMKGDSAAISPSSPRSLYSMETDNTPQPSESSEEEEAPAARDSLAAMLSSAAKSCKLSSKIQQTRFREVLANSTLGKMVKAHPEKAAKFGLAVVPKWSHNKPWPPPPVVAHFSSQPSAWALRLLQKTEDRKKKEEEGARRRMSTNMERRFTRKMSRAQTDGEERMPPENDLISDLASAVTSQRKRTPRTSMFKGQGASMRRYSRPDEEERLQDILDHAVTIIKMNIPEKDSIINCFLKHSETTPGHLSSKALLRGFAEMEIRPKTFREKQTMKQVQELVIKKYRKEDKNFEVDGIQNPLKHKKGGWLFEEFLAMTATYKEIAREEQMEVDQALADQNSCELAVIREFRKVYNGSRSQEQMIVKDVLAILAKVGIRNPSDKELALLLNLQLGANMELSRFRRIAFADFIPAMLKIQGMLAQVQGDLEEES</sequence>
<keyword evidence="4" id="KW-1185">Reference proteome</keyword>
<feature type="region of interest" description="Disordered" evidence="1">
    <location>
        <begin position="516"/>
        <end position="568"/>
    </location>
</feature>
<evidence type="ECO:0000256" key="1">
    <source>
        <dbReference type="SAM" id="MobiDB-lite"/>
    </source>
</evidence>
<proteinExistence type="predicted"/>
<dbReference type="Proteomes" id="UP001152797">
    <property type="component" value="Unassembled WGS sequence"/>
</dbReference>
<dbReference type="AlphaFoldDB" id="A0A9P1FF19"/>
<feature type="region of interest" description="Disordered" evidence="1">
    <location>
        <begin position="702"/>
        <end position="729"/>
    </location>
</feature>
<organism evidence="2">
    <name type="scientific">Cladocopium goreaui</name>
    <dbReference type="NCBI Taxonomy" id="2562237"/>
    <lineage>
        <taxon>Eukaryota</taxon>
        <taxon>Sar</taxon>
        <taxon>Alveolata</taxon>
        <taxon>Dinophyceae</taxon>
        <taxon>Suessiales</taxon>
        <taxon>Symbiodiniaceae</taxon>
        <taxon>Cladocopium</taxon>
    </lineage>
</organism>
<gene>
    <name evidence="2" type="ORF">C1SCF055_LOCUS2259</name>
</gene>
<dbReference type="OrthoDB" id="442901at2759"/>
<dbReference type="EMBL" id="CAMXCT020000099">
    <property type="protein sequence ID" value="CAL1127178.1"/>
    <property type="molecule type" value="Genomic_DNA"/>
</dbReference>
<feature type="region of interest" description="Disordered" evidence="1">
    <location>
        <begin position="366"/>
        <end position="393"/>
    </location>
</feature>
<dbReference type="PANTHER" id="PTHR48100">
    <property type="entry name" value="BROAD-SPECIFICITY PHOSPHATASE YOR283W-RELATED"/>
    <property type="match status" value="1"/>
</dbReference>
<dbReference type="SMART" id="SM00855">
    <property type="entry name" value="PGAM"/>
    <property type="match status" value="1"/>
</dbReference>
<dbReference type="PANTHER" id="PTHR48100:SF1">
    <property type="entry name" value="HISTIDINE PHOSPHATASE FAMILY PROTEIN-RELATED"/>
    <property type="match status" value="1"/>
</dbReference>
<protein>
    <submittedName>
        <fullName evidence="2">Uncharacterized protein</fullName>
    </submittedName>
</protein>
<evidence type="ECO:0000313" key="3">
    <source>
        <dbReference type="EMBL" id="CAL1127178.1"/>
    </source>
</evidence>
<dbReference type="EMBL" id="CAMXCT030000099">
    <property type="protein sequence ID" value="CAL4761115.1"/>
    <property type="molecule type" value="Genomic_DNA"/>
</dbReference>
<dbReference type="SUPFAM" id="SSF53254">
    <property type="entry name" value="Phosphoglycerate mutase-like"/>
    <property type="match status" value="1"/>
</dbReference>
<dbReference type="InterPro" id="IPR050275">
    <property type="entry name" value="PGM_Phosphatase"/>
</dbReference>
<evidence type="ECO:0000313" key="4">
    <source>
        <dbReference type="Proteomes" id="UP001152797"/>
    </source>
</evidence>
<dbReference type="GO" id="GO:0005737">
    <property type="term" value="C:cytoplasm"/>
    <property type="evidence" value="ECO:0007669"/>
    <property type="project" value="TreeGrafter"/>
</dbReference>
<reference evidence="3" key="2">
    <citation type="submission" date="2024-04" db="EMBL/GenBank/DDBJ databases">
        <authorList>
            <person name="Chen Y."/>
            <person name="Shah S."/>
            <person name="Dougan E. K."/>
            <person name="Thang M."/>
            <person name="Chan C."/>
        </authorList>
    </citation>
    <scope>NUCLEOTIDE SEQUENCE [LARGE SCALE GENOMIC DNA]</scope>
</reference>
<feature type="compositionally biased region" description="Polar residues" evidence="1">
    <location>
        <begin position="373"/>
        <end position="391"/>
    </location>
</feature>
<dbReference type="InterPro" id="IPR029033">
    <property type="entry name" value="His_PPase_superfam"/>
</dbReference>
<dbReference type="GO" id="GO:0016791">
    <property type="term" value="F:phosphatase activity"/>
    <property type="evidence" value="ECO:0007669"/>
    <property type="project" value="TreeGrafter"/>
</dbReference>
<reference evidence="2" key="1">
    <citation type="submission" date="2022-10" db="EMBL/GenBank/DDBJ databases">
        <authorList>
            <person name="Chen Y."/>
            <person name="Dougan E. K."/>
            <person name="Chan C."/>
            <person name="Rhodes N."/>
            <person name="Thang M."/>
        </authorList>
    </citation>
    <scope>NUCLEOTIDE SEQUENCE</scope>
</reference>
<dbReference type="CDD" id="cd07067">
    <property type="entry name" value="HP_PGM_like"/>
    <property type="match status" value="1"/>
</dbReference>